<evidence type="ECO:0000313" key="2">
    <source>
        <dbReference type="Proteomes" id="UP001177670"/>
    </source>
</evidence>
<proteinExistence type="predicted"/>
<comment type="caution">
    <text evidence="1">The sequence shown here is derived from an EMBL/GenBank/DDBJ whole genome shotgun (WGS) entry which is preliminary data.</text>
</comment>
<protein>
    <submittedName>
        <fullName evidence="1">Uncharacterized protein</fullName>
    </submittedName>
</protein>
<sequence>MFEFQSFRVSGFQSFMSINHYSWFSYHDRNPSFSGKRFANLRKKSVQEVDNPFSSEIAIPNCSVDGRSSLEMQILPSGSFLRVAGAQQERWNPKT</sequence>
<evidence type="ECO:0000313" key="1">
    <source>
        <dbReference type="EMBL" id="KAK1133686.1"/>
    </source>
</evidence>
<reference evidence="1" key="1">
    <citation type="submission" date="2021-10" db="EMBL/GenBank/DDBJ databases">
        <title>Melipona bicolor Genome sequencing and assembly.</title>
        <authorList>
            <person name="Araujo N.S."/>
            <person name="Arias M.C."/>
        </authorList>
    </citation>
    <scope>NUCLEOTIDE SEQUENCE</scope>
    <source>
        <strain evidence="1">USP_2M_L1-L4_2017</strain>
        <tissue evidence="1">Whole body</tissue>
    </source>
</reference>
<dbReference type="Proteomes" id="UP001177670">
    <property type="component" value="Unassembled WGS sequence"/>
</dbReference>
<keyword evidence="2" id="KW-1185">Reference proteome</keyword>
<name>A0AA40KUN4_9HYME</name>
<dbReference type="AlphaFoldDB" id="A0AA40KUN4"/>
<organism evidence="1 2">
    <name type="scientific">Melipona bicolor</name>
    <dbReference type="NCBI Taxonomy" id="60889"/>
    <lineage>
        <taxon>Eukaryota</taxon>
        <taxon>Metazoa</taxon>
        <taxon>Ecdysozoa</taxon>
        <taxon>Arthropoda</taxon>
        <taxon>Hexapoda</taxon>
        <taxon>Insecta</taxon>
        <taxon>Pterygota</taxon>
        <taxon>Neoptera</taxon>
        <taxon>Endopterygota</taxon>
        <taxon>Hymenoptera</taxon>
        <taxon>Apocrita</taxon>
        <taxon>Aculeata</taxon>
        <taxon>Apoidea</taxon>
        <taxon>Anthophila</taxon>
        <taxon>Apidae</taxon>
        <taxon>Melipona</taxon>
    </lineage>
</organism>
<dbReference type="EMBL" id="JAHYIQ010000003">
    <property type="protein sequence ID" value="KAK1133686.1"/>
    <property type="molecule type" value="Genomic_DNA"/>
</dbReference>
<accession>A0AA40KUN4</accession>
<gene>
    <name evidence="1" type="ORF">K0M31_011479</name>
</gene>